<dbReference type="EMBL" id="LVXG01000034">
    <property type="protein sequence ID" value="OQP44631.1"/>
    <property type="molecule type" value="Genomic_DNA"/>
</dbReference>
<keyword evidence="7 11" id="KW-0119">Carbohydrate metabolism</keyword>
<keyword evidence="14" id="KW-1185">Reference proteome</keyword>
<dbReference type="EC" id="3.2.1.8" evidence="11"/>
<keyword evidence="6 11" id="KW-0378">Hydrolase</keyword>
<keyword evidence="8 11" id="KW-0326">Glycosidase</keyword>
<evidence type="ECO:0000256" key="2">
    <source>
        <dbReference type="ARBA" id="ARBA00007495"/>
    </source>
</evidence>
<dbReference type="Proteomes" id="UP000192610">
    <property type="component" value="Unassembled WGS sequence"/>
</dbReference>
<proteinExistence type="inferred from homology"/>
<dbReference type="PROSITE" id="PS51760">
    <property type="entry name" value="GH10_2"/>
    <property type="match status" value="1"/>
</dbReference>
<dbReference type="SUPFAM" id="SSF51445">
    <property type="entry name" value="(Trans)glycosidases"/>
    <property type="match status" value="1"/>
</dbReference>
<evidence type="ECO:0000256" key="10">
    <source>
        <dbReference type="PROSITE-ProRule" id="PRU10061"/>
    </source>
</evidence>
<protein>
    <recommendedName>
        <fullName evidence="11">Beta-xylanase</fullName>
        <ecNumber evidence="11">3.2.1.8</ecNumber>
    </recommendedName>
</protein>
<evidence type="ECO:0000256" key="7">
    <source>
        <dbReference type="ARBA" id="ARBA00023277"/>
    </source>
</evidence>
<dbReference type="InterPro" id="IPR003305">
    <property type="entry name" value="CenC_carb-bd"/>
</dbReference>
<evidence type="ECO:0000256" key="3">
    <source>
        <dbReference type="ARBA" id="ARBA00022651"/>
    </source>
</evidence>
<dbReference type="OrthoDB" id="1032269at2"/>
<dbReference type="InterPro" id="IPR031158">
    <property type="entry name" value="GH10_AS"/>
</dbReference>
<reference evidence="14" key="1">
    <citation type="submission" date="2016-04" db="EMBL/GenBank/DDBJ databases">
        <authorList>
            <person name="Chen L."/>
            <person name="Zhuang W."/>
            <person name="Wang G."/>
        </authorList>
    </citation>
    <scope>NUCLEOTIDE SEQUENCE [LARGE SCALE GENOMIC DNA]</scope>
    <source>
        <strain evidence="14">17621</strain>
    </source>
</reference>
<dbReference type="STRING" id="354355.SAMN05660816_03602"/>
<keyword evidence="3" id="KW-0858">Xylan degradation</keyword>
<dbReference type="AlphaFoldDB" id="A0A1V9EF05"/>
<dbReference type="RefSeq" id="WP_081202688.1">
    <property type="nucleotide sequence ID" value="NZ_FOCZ01000006.1"/>
</dbReference>
<dbReference type="Gene3D" id="3.20.20.80">
    <property type="entry name" value="Glycosidases"/>
    <property type="match status" value="2"/>
</dbReference>
<dbReference type="SMART" id="SM00633">
    <property type="entry name" value="Glyco_10"/>
    <property type="match status" value="1"/>
</dbReference>
<organism evidence="13 14">
    <name type="scientific">Niastella yeongjuensis</name>
    <dbReference type="NCBI Taxonomy" id="354355"/>
    <lineage>
        <taxon>Bacteria</taxon>
        <taxon>Pseudomonadati</taxon>
        <taxon>Bacteroidota</taxon>
        <taxon>Chitinophagia</taxon>
        <taxon>Chitinophagales</taxon>
        <taxon>Chitinophagaceae</taxon>
        <taxon>Niastella</taxon>
    </lineage>
</organism>
<evidence type="ECO:0000256" key="11">
    <source>
        <dbReference type="RuleBase" id="RU361174"/>
    </source>
</evidence>
<evidence type="ECO:0000313" key="13">
    <source>
        <dbReference type="EMBL" id="OQP44631.1"/>
    </source>
</evidence>
<comment type="caution">
    <text evidence="13">The sequence shown here is derived from an EMBL/GenBank/DDBJ whole genome shotgun (WGS) entry which is preliminary data.</text>
</comment>
<comment type="catalytic activity">
    <reaction evidence="1 11">
        <text>Endohydrolysis of (1-&gt;4)-beta-D-xylosidic linkages in xylans.</text>
        <dbReference type="EC" id="3.2.1.8"/>
    </reaction>
</comment>
<keyword evidence="5" id="KW-0677">Repeat</keyword>
<dbReference type="InterPro" id="IPR044846">
    <property type="entry name" value="GH10"/>
</dbReference>
<dbReference type="GO" id="GO:0031176">
    <property type="term" value="F:endo-1,4-beta-xylanase activity"/>
    <property type="evidence" value="ECO:0007669"/>
    <property type="project" value="UniProtKB-EC"/>
</dbReference>
<dbReference type="GO" id="GO:0045493">
    <property type="term" value="P:xylan catabolic process"/>
    <property type="evidence" value="ECO:0007669"/>
    <property type="project" value="UniProtKB-KW"/>
</dbReference>
<evidence type="ECO:0000313" key="14">
    <source>
        <dbReference type="Proteomes" id="UP000192610"/>
    </source>
</evidence>
<accession>A0A1V9EF05</accession>
<dbReference type="Pfam" id="PF02018">
    <property type="entry name" value="CBM_4_9"/>
    <property type="match status" value="1"/>
</dbReference>
<name>A0A1V9EF05_9BACT</name>
<dbReference type="Pfam" id="PF00331">
    <property type="entry name" value="Glyco_hydro_10"/>
    <property type="match status" value="2"/>
</dbReference>
<dbReference type="PANTHER" id="PTHR31490">
    <property type="entry name" value="GLYCOSYL HYDROLASE"/>
    <property type="match status" value="1"/>
</dbReference>
<dbReference type="InterPro" id="IPR017853">
    <property type="entry name" value="GH"/>
</dbReference>
<evidence type="ECO:0000256" key="5">
    <source>
        <dbReference type="ARBA" id="ARBA00022737"/>
    </source>
</evidence>
<evidence type="ECO:0000256" key="1">
    <source>
        <dbReference type="ARBA" id="ARBA00000681"/>
    </source>
</evidence>
<gene>
    <name evidence="13" type="ORF">A4H97_09700</name>
</gene>
<evidence type="ECO:0000256" key="6">
    <source>
        <dbReference type="ARBA" id="ARBA00022801"/>
    </source>
</evidence>
<feature type="domain" description="GH10" evidence="12">
    <location>
        <begin position="28"/>
        <end position="541"/>
    </location>
</feature>
<feature type="active site" description="Nucleophile" evidence="10">
    <location>
        <position position="447"/>
    </location>
</feature>
<comment type="similarity">
    <text evidence="2 11">Belongs to the glycosyl hydrolase 10 (cellulase F) family.</text>
</comment>
<evidence type="ECO:0000256" key="4">
    <source>
        <dbReference type="ARBA" id="ARBA00022729"/>
    </source>
</evidence>
<keyword evidence="9 11" id="KW-0624">Polysaccharide degradation</keyword>
<dbReference type="SUPFAM" id="SSF49785">
    <property type="entry name" value="Galactose-binding domain-like"/>
    <property type="match status" value="1"/>
</dbReference>
<evidence type="ECO:0000256" key="9">
    <source>
        <dbReference type="ARBA" id="ARBA00023326"/>
    </source>
</evidence>
<dbReference type="InterPro" id="IPR008979">
    <property type="entry name" value="Galactose-bd-like_sf"/>
</dbReference>
<sequence>MKLINILPGLLALVYLTGCNKKINNDPDVLKPDLELSLKDAATFPIGVGVDYDPFMANGNYTNIIKAQFDNATAGYVMKHGAIVQGNGALNFNRADAFVNAVTGAGMSVHGHTLCWYQNNNGNYLRDLITVPSNPNLVTDGSFEVAGSGSAPFANWSVYNGPALISAGSGTNETYGGSRSLKAAPVTASDAWRVQIASNPMPLTIGAGYKVRFYAKAATAGGKFRLSNSGGQQFAQYSNDYPITTSWAPYEWTFTTNEASKQILFDMGASPNTYYVDSVSVTLAAQTNFSELQLRVDTTLKNFITSMVTRYKDRVHAWDVINEPFDDNGVVRSGTSVSDAFYWGDYLGDRDGSKKLLTNGDSMIAKAFRYARAADPTAKLFLNDYAHETNNVKMDSLIALITRLKAKGVPIDGVGLQFHMTYLVSNTAIDNALMKMAKLGLLVKITELDISVNLGDQQNPQTANFVLSPTMLPQQAAKYRYVAESYLRNVPEAQRAGITIWGVGDADSWLRNRTPYHTKDYPLLWDDNYNRKEAFNEFLTGLQLK</sequence>
<evidence type="ECO:0000259" key="12">
    <source>
        <dbReference type="PROSITE" id="PS51760"/>
    </source>
</evidence>
<dbReference type="PRINTS" id="PR00134">
    <property type="entry name" value="GLHYDRLASE10"/>
</dbReference>
<keyword evidence="4" id="KW-0732">Signal</keyword>
<dbReference type="PANTHER" id="PTHR31490:SF88">
    <property type="entry name" value="BETA-XYLANASE"/>
    <property type="match status" value="1"/>
</dbReference>
<dbReference type="Gene3D" id="2.60.120.260">
    <property type="entry name" value="Galactose-binding domain-like"/>
    <property type="match status" value="1"/>
</dbReference>
<dbReference type="InterPro" id="IPR001000">
    <property type="entry name" value="GH10_dom"/>
</dbReference>
<evidence type="ECO:0000256" key="8">
    <source>
        <dbReference type="ARBA" id="ARBA00023295"/>
    </source>
</evidence>
<dbReference type="PROSITE" id="PS00591">
    <property type="entry name" value="GH10_1"/>
    <property type="match status" value="1"/>
</dbReference>